<evidence type="ECO:0000256" key="1">
    <source>
        <dbReference type="SAM" id="Phobius"/>
    </source>
</evidence>
<keyword evidence="3" id="KW-1185">Reference proteome</keyword>
<evidence type="ECO:0000313" key="3">
    <source>
        <dbReference type="Proteomes" id="UP000191680"/>
    </source>
</evidence>
<feature type="transmembrane region" description="Helical" evidence="1">
    <location>
        <begin position="157"/>
        <end position="177"/>
    </location>
</feature>
<name>A0A1V6LT60_9FLAO</name>
<reference evidence="2 3" key="1">
    <citation type="submission" date="2016-12" db="EMBL/GenBank/DDBJ databases">
        <authorList>
            <person name="Song W.-J."/>
            <person name="Kurnit D.M."/>
        </authorList>
    </citation>
    <scope>NUCLEOTIDE SEQUENCE [LARGE SCALE GENOMIC DNA]</scope>
    <source>
        <strain evidence="2 3">HSG9</strain>
    </source>
</reference>
<evidence type="ECO:0008006" key="4">
    <source>
        <dbReference type="Google" id="ProtNLM"/>
    </source>
</evidence>
<dbReference type="EMBL" id="MTBC01000004">
    <property type="protein sequence ID" value="OQD43166.1"/>
    <property type="molecule type" value="Genomic_DNA"/>
</dbReference>
<feature type="transmembrane region" description="Helical" evidence="1">
    <location>
        <begin position="47"/>
        <end position="65"/>
    </location>
</feature>
<dbReference type="Proteomes" id="UP000191680">
    <property type="component" value="Unassembled WGS sequence"/>
</dbReference>
<sequence>MEKSATNHTRTVVGNLKVRIDIKKHILPIGLLIVIFSFFFYNQDLLGGLVFLIVGCGFLYAGFYIRNINYRIKTNGIKAKAKIVDFKKEQNKDADGDSYEYYFPIVSFTDRNGVETTQKLDLSENPKRINELIDIIYLKKGNEYKIIKDNDWWEKNFPMIFIIGGFLFSGIGIIWLINKI</sequence>
<keyword evidence="1" id="KW-1133">Transmembrane helix</keyword>
<accession>A0A1V6LT60</accession>
<organism evidence="2 3">
    <name type="scientific">Croceivirga radicis</name>
    <dbReference type="NCBI Taxonomy" id="1929488"/>
    <lineage>
        <taxon>Bacteria</taxon>
        <taxon>Pseudomonadati</taxon>
        <taxon>Bacteroidota</taxon>
        <taxon>Flavobacteriia</taxon>
        <taxon>Flavobacteriales</taxon>
        <taxon>Flavobacteriaceae</taxon>
        <taxon>Croceivirga</taxon>
    </lineage>
</organism>
<protein>
    <recommendedName>
        <fullName evidence="4">DUF3592 domain-containing protein</fullName>
    </recommendedName>
</protein>
<dbReference type="OrthoDB" id="1446197at2"/>
<comment type="caution">
    <text evidence="2">The sequence shown here is derived from an EMBL/GenBank/DDBJ whole genome shotgun (WGS) entry which is preliminary data.</text>
</comment>
<dbReference type="AlphaFoldDB" id="A0A1V6LT60"/>
<gene>
    <name evidence="2" type="ORF">BUL40_08760</name>
</gene>
<proteinExistence type="predicted"/>
<keyword evidence="1" id="KW-0812">Transmembrane</keyword>
<keyword evidence="1" id="KW-0472">Membrane</keyword>
<feature type="transmembrane region" description="Helical" evidence="1">
    <location>
        <begin position="25"/>
        <end position="41"/>
    </location>
</feature>
<evidence type="ECO:0000313" key="2">
    <source>
        <dbReference type="EMBL" id="OQD43166.1"/>
    </source>
</evidence>
<dbReference type="RefSeq" id="WP_080318941.1">
    <property type="nucleotide sequence ID" value="NZ_MTBC01000004.1"/>
</dbReference>